<dbReference type="InterPro" id="IPR028978">
    <property type="entry name" value="Chorismate_lyase_/UTRA_dom_sf"/>
</dbReference>
<sequence length="237" mass="27418">MKTKYLAIYNEISKQIKSGELLPDSLLPSENELTDIYHTSRETIRKALNLLSQDGYIQKIRGKGSVVLNVNKFDFPVSGLVSFKEISQKLDNQVRTIVNELSLEKPSQSMKKQMQLSSTDLVWKIVRTREFDGQKVILDKDILVQNLIPNLTKEICADSLYHYIEKELNLTIGFAKKEIVVVEPTDEDRELLDLEGFSNVVVIKSYAFLDDATLFQYTESRHRPDKFRFVDFARRNH</sequence>
<dbReference type="GO" id="GO:0003700">
    <property type="term" value="F:DNA-binding transcription factor activity"/>
    <property type="evidence" value="ECO:0007669"/>
    <property type="project" value="UniProtKB-UniRule"/>
</dbReference>
<name>A0A431WL99_9BACI</name>
<accession>A0A431WL99</accession>
<keyword evidence="4" id="KW-0804">Transcription</keyword>
<dbReference type="InterPro" id="IPR036388">
    <property type="entry name" value="WH-like_DNA-bd_sf"/>
</dbReference>
<keyword evidence="3" id="KW-0238">DNA-binding</keyword>
<dbReference type="CDD" id="cd07377">
    <property type="entry name" value="WHTH_GntR"/>
    <property type="match status" value="1"/>
</dbReference>
<dbReference type="PROSITE" id="PS50949">
    <property type="entry name" value="HTH_GNTR"/>
    <property type="match status" value="1"/>
</dbReference>
<dbReference type="Proteomes" id="UP000271374">
    <property type="component" value="Unassembled WGS sequence"/>
</dbReference>
<dbReference type="Pfam" id="PF07702">
    <property type="entry name" value="UTRA"/>
    <property type="match status" value="1"/>
</dbReference>
<evidence type="ECO:0000256" key="1">
    <source>
        <dbReference type="ARBA" id="ARBA00022491"/>
    </source>
</evidence>
<evidence type="ECO:0000313" key="7">
    <source>
        <dbReference type="EMBL" id="RTR36206.1"/>
    </source>
</evidence>
<dbReference type="InterPro" id="IPR012770">
    <property type="entry name" value="TreR"/>
</dbReference>
<dbReference type="SMART" id="SM00345">
    <property type="entry name" value="HTH_GNTR"/>
    <property type="match status" value="1"/>
</dbReference>
<dbReference type="PRINTS" id="PR00035">
    <property type="entry name" value="HTHGNTR"/>
</dbReference>
<dbReference type="RefSeq" id="WP_126405413.1">
    <property type="nucleotide sequence ID" value="NZ_RXNT01000001.1"/>
</dbReference>
<dbReference type="InterPro" id="IPR011663">
    <property type="entry name" value="UTRA"/>
</dbReference>
<evidence type="ECO:0000256" key="4">
    <source>
        <dbReference type="ARBA" id="ARBA00023163"/>
    </source>
</evidence>
<dbReference type="FunFam" id="3.40.1410.10:FF:000008">
    <property type="entry name" value="Transcriptional regulator, GntR family"/>
    <property type="match status" value="1"/>
</dbReference>
<keyword evidence="1" id="KW-0678">Repressor</keyword>
<dbReference type="EMBL" id="RXNT01000001">
    <property type="protein sequence ID" value="RTR36206.1"/>
    <property type="molecule type" value="Genomic_DNA"/>
</dbReference>
<dbReference type="Gene3D" id="3.40.1410.10">
    <property type="entry name" value="Chorismate lyase-like"/>
    <property type="match status" value="1"/>
</dbReference>
<dbReference type="PANTHER" id="PTHR44846:SF12">
    <property type="entry name" value="HTH-TYPE TRANSCRIPTIONAL REGULATOR TRER"/>
    <property type="match status" value="1"/>
</dbReference>
<comment type="caution">
    <text evidence="7">The sequence shown here is derived from an EMBL/GenBank/DDBJ whole genome shotgun (WGS) entry which is preliminary data.</text>
</comment>
<dbReference type="GO" id="GO:0045892">
    <property type="term" value="P:negative regulation of DNA-templated transcription"/>
    <property type="evidence" value="ECO:0007669"/>
    <property type="project" value="TreeGrafter"/>
</dbReference>
<keyword evidence="8" id="KW-1185">Reference proteome</keyword>
<dbReference type="SUPFAM" id="SSF46785">
    <property type="entry name" value="Winged helix' DNA-binding domain"/>
    <property type="match status" value="1"/>
</dbReference>
<feature type="domain" description="HTH gntR-type" evidence="6">
    <location>
        <begin position="2"/>
        <end position="70"/>
    </location>
</feature>
<evidence type="ECO:0000256" key="3">
    <source>
        <dbReference type="ARBA" id="ARBA00023125"/>
    </source>
</evidence>
<reference evidence="7 8" key="1">
    <citation type="submission" date="2018-12" db="EMBL/GenBank/DDBJ databases">
        <title>Bacillus yapensis draft genome sequence.</title>
        <authorList>
            <person name="Yu L."/>
            <person name="Xu X."/>
            <person name="Tang X."/>
        </authorList>
    </citation>
    <scope>NUCLEOTIDE SEQUENCE [LARGE SCALE GENOMIC DNA]</scope>
    <source>
        <strain evidence="7 8">XXST-01</strain>
    </source>
</reference>
<dbReference type="AlphaFoldDB" id="A0A431WL99"/>
<proteinExistence type="predicted"/>
<evidence type="ECO:0000313" key="8">
    <source>
        <dbReference type="Proteomes" id="UP000271374"/>
    </source>
</evidence>
<organism evidence="7 8">
    <name type="scientific">Bacillus yapensis</name>
    <dbReference type="NCBI Taxonomy" id="2492960"/>
    <lineage>
        <taxon>Bacteria</taxon>
        <taxon>Bacillati</taxon>
        <taxon>Bacillota</taxon>
        <taxon>Bacilli</taxon>
        <taxon>Bacillales</taxon>
        <taxon>Bacillaceae</taxon>
        <taxon>Bacillus</taxon>
    </lineage>
</organism>
<evidence type="ECO:0000256" key="5">
    <source>
        <dbReference type="NCBIfam" id="TIGR02404"/>
    </source>
</evidence>
<dbReference type="OrthoDB" id="9816541at2"/>
<dbReference type="SUPFAM" id="SSF64288">
    <property type="entry name" value="Chorismate lyase-like"/>
    <property type="match status" value="1"/>
</dbReference>
<dbReference type="Pfam" id="PF00392">
    <property type="entry name" value="GntR"/>
    <property type="match status" value="1"/>
</dbReference>
<gene>
    <name evidence="7" type="primary">treR</name>
    <name evidence="7" type="ORF">EKG37_01210</name>
</gene>
<dbReference type="InterPro" id="IPR050679">
    <property type="entry name" value="Bact_HTH_transcr_reg"/>
</dbReference>
<dbReference type="GO" id="GO:0003677">
    <property type="term" value="F:DNA binding"/>
    <property type="evidence" value="ECO:0007669"/>
    <property type="project" value="UniProtKB-UniRule"/>
</dbReference>
<dbReference type="SMART" id="SM00866">
    <property type="entry name" value="UTRA"/>
    <property type="match status" value="1"/>
</dbReference>
<dbReference type="InterPro" id="IPR000524">
    <property type="entry name" value="Tscrpt_reg_HTH_GntR"/>
</dbReference>
<evidence type="ECO:0000259" key="6">
    <source>
        <dbReference type="PROSITE" id="PS50949"/>
    </source>
</evidence>
<protein>
    <recommendedName>
        <fullName evidence="5">Trehalose operon repressor</fullName>
    </recommendedName>
</protein>
<dbReference type="InterPro" id="IPR036390">
    <property type="entry name" value="WH_DNA-bd_sf"/>
</dbReference>
<dbReference type="Gene3D" id="1.10.10.10">
    <property type="entry name" value="Winged helix-like DNA-binding domain superfamily/Winged helix DNA-binding domain"/>
    <property type="match status" value="1"/>
</dbReference>
<evidence type="ECO:0000256" key="2">
    <source>
        <dbReference type="ARBA" id="ARBA00023015"/>
    </source>
</evidence>
<dbReference type="NCBIfam" id="TIGR02404">
    <property type="entry name" value="trehalos_R_Bsub"/>
    <property type="match status" value="1"/>
</dbReference>
<keyword evidence="2" id="KW-0805">Transcription regulation</keyword>
<dbReference type="PANTHER" id="PTHR44846">
    <property type="entry name" value="MANNOSYL-D-GLYCERATE TRANSPORT/METABOLISM SYSTEM REPRESSOR MNGR-RELATED"/>
    <property type="match status" value="1"/>
</dbReference>